<dbReference type="InterPro" id="IPR027417">
    <property type="entry name" value="P-loop_NTPase"/>
</dbReference>
<keyword evidence="2" id="KW-0720">Serine protease</keyword>
<dbReference type="Pfam" id="PF05362">
    <property type="entry name" value="Lon_C"/>
    <property type="match status" value="1"/>
</dbReference>
<dbReference type="Proteomes" id="UP000010809">
    <property type="component" value="Chromosome"/>
</dbReference>
<comment type="similarity">
    <text evidence="2">Belongs to the peptidase S16 family.</text>
</comment>
<dbReference type="InterPro" id="IPR008269">
    <property type="entry name" value="Lon_proteolytic"/>
</dbReference>
<gene>
    <name evidence="5" type="primary">ycbZ [H]</name>
    <name evidence="5" type="ordered locus">TVNIR_3578</name>
</gene>
<dbReference type="GO" id="GO:0004176">
    <property type="term" value="F:ATP-dependent peptidase activity"/>
    <property type="evidence" value="ECO:0007669"/>
    <property type="project" value="UniProtKB-UniRule"/>
</dbReference>
<dbReference type="Gene3D" id="1.10.8.60">
    <property type="match status" value="1"/>
</dbReference>
<dbReference type="EMBL" id="CP003989">
    <property type="protein sequence ID" value="AGA35208.1"/>
    <property type="molecule type" value="Genomic_DNA"/>
</dbReference>
<reference evidence="5" key="1">
    <citation type="submission" date="2015-12" db="EMBL/GenBank/DDBJ databases">
        <authorList>
            <person name="Tikhonova T.V."/>
            <person name="Pavlov A.R."/>
            <person name="Beletsky A.V."/>
            <person name="Mardanov A.V."/>
            <person name="Sorokin D.Y."/>
            <person name="Ravin N.V."/>
            <person name="Popov V.O."/>
        </authorList>
    </citation>
    <scope>NUCLEOTIDE SEQUENCE</scope>
    <source>
        <strain evidence="5">DSM 14787</strain>
    </source>
</reference>
<dbReference type="PATRIC" id="fig|1255043.3.peg.3610"/>
<evidence type="ECO:0000313" key="5">
    <source>
        <dbReference type="EMBL" id="AGA35208.1"/>
    </source>
</evidence>
<dbReference type="PRINTS" id="PR00830">
    <property type="entry name" value="ENDOLAPTASE"/>
</dbReference>
<evidence type="ECO:0000259" key="4">
    <source>
        <dbReference type="PROSITE" id="PS51786"/>
    </source>
</evidence>
<dbReference type="InterPro" id="IPR014721">
    <property type="entry name" value="Ribsml_uS5_D2-typ_fold_subgr"/>
</dbReference>
<dbReference type="eggNOG" id="COG1638">
    <property type="taxonomic scope" value="Bacteria"/>
</dbReference>
<feature type="active site" evidence="2">
    <location>
        <position position="657"/>
    </location>
</feature>
<dbReference type="SUPFAM" id="SSF54211">
    <property type="entry name" value="Ribosomal protein S5 domain 2-like"/>
    <property type="match status" value="1"/>
</dbReference>
<evidence type="ECO:0000256" key="1">
    <source>
        <dbReference type="ARBA" id="ARBA00022670"/>
    </source>
</evidence>
<dbReference type="GO" id="GO:0005524">
    <property type="term" value="F:ATP binding"/>
    <property type="evidence" value="ECO:0007669"/>
    <property type="project" value="InterPro"/>
</dbReference>
<keyword evidence="2 5" id="KW-0378">Hydrolase</keyword>
<protein>
    <recommendedName>
        <fullName evidence="2">endopeptidase La</fullName>
        <ecNumber evidence="2">3.4.21.53</ecNumber>
    </recommendedName>
</protein>
<dbReference type="EC" id="3.4.21.53" evidence="2"/>
<dbReference type="InterPro" id="IPR027065">
    <property type="entry name" value="Lon_Prtase"/>
</dbReference>
<organism evidence="5 6">
    <name type="scientific">Thioalkalivibrio nitratireducens (strain DSM 14787 / UNIQEM 213 / ALEN2)</name>
    <dbReference type="NCBI Taxonomy" id="1255043"/>
    <lineage>
        <taxon>Bacteria</taxon>
        <taxon>Pseudomonadati</taxon>
        <taxon>Pseudomonadota</taxon>
        <taxon>Gammaproteobacteria</taxon>
        <taxon>Chromatiales</taxon>
        <taxon>Ectothiorhodospiraceae</taxon>
        <taxon>Thioalkalivibrio</taxon>
    </lineage>
</organism>
<comment type="catalytic activity">
    <reaction evidence="2">
        <text>Hydrolysis of proteins in presence of ATP.</text>
        <dbReference type="EC" id="3.4.21.53"/>
    </reaction>
</comment>
<dbReference type="STRING" id="1255043.TVNIR_3578"/>
<dbReference type="Pfam" id="PF20436">
    <property type="entry name" value="LonB_AAA-LID"/>
    <property type="match status" value="1"/>
</dbReference>
<evidence type="ECO:0000256" key="3">
    <source>
        <dbReference type="SAM" id="Coils"/>
    </source>
</evidence>
<dbReference type="PANTHER" id="PTHR10046">
    <property type="entry name" value="ATP DEPENDENT LON PROTEASE FAMILY MEMBER"/>
    <property type="match status" value="1"/>
</dbReference>
<evidence type="ECO:0000313" key="6">
    <source>
        <dbReference type="Proteomes" id="UP000010809"/>
    </source>
</evidence>
<dbReference type="Pfam" id="PF20437">
    <property type="entry name" value="LonC_helical"/>
    <property type="match status" value="1"/>
</dbReference>
<dbReference type="eggNOG" id="COG1067">
    <property type="taxonomic scope" value="Bacteria"/>
</dbReference>
<dbReference type="InterPro" id="IPR046844">
    <property type="entry name" value="Lon-like_helical"/>
</dbReference>
<dbReference type="InterPro" id="IPR041699">
    <property type="entry name" value="AAA_32"/>
</dbReference>
<sequence>MPGSPVAEELRPDDLRLACPPGTLDFETTEDVDDLDRVLGQDRALEALHLGIEIPHQGYNLYVLGSTGLGRRTMVNRLLREAAAGRPVPSDWCYINDFEAPHRPRALRLPPGLGQTLRRDMQQVMESIITALATAFQSEAYRAQAQEIHDDLKERDEHAFAALREKAEARNVALLRTPGGYTLAPMRDGEILSAEEFSKLPEGEQKATEEAVEELKQDLRQLIAQIPRWQREVRERQKELNLSVSSLTLDQHLGELRRKYEELPEVQRFIDAVREDLLENSEQIRSLGEDEQGGPNPAGQAARQLNRYKVNVLVDHAHHQGAPVIYEDNPTYQNLVGRVEHTVQYGTLVTDFTLIKAGALARANGGYVVLDVDRLLGHPFAWQALKRALRAHELRVESLETMLSLASTTTLEPEPIPLDLKVVLVGDRLLYYLLQEYDPEFGRLFKVAADFSEDARRDADATRLYARLIATQQRAGGLRPLTRDAVARVIEQAARRVSDGERLSLHLGSLDDLLREADYWAGKADSERVDEAHVDRAVDARIQRLSRIREDVHEAITRGIQLVDVDGDEVGQVNGLSVISLGEFSFGRPSRITATARLGDGEVVDVEREVELGGAIHSKGVLILSSYLAWRYSTDQPLSLSASLVFEQSYGPVEGDSASVAELCALLSVLAGVPVRQSLAVTGSVNQHGVVQAIGGINEKIEGFFDVCARRGLTGHQGVVMPASNRPHLMLRRDVVEAVRAGRFHVHAVSHVDQVAELLTGLSAGEADAEGRWRADSLNARVQARLSELARLRQAFSARGGGGDDGA</sequence>
<name>L0E1N6_THIND</name>
<dbReference type="GO" id="GO:0006508">
    <property type="term" value="P:proteolysis"/>
    <property type="evidence" value="ECO:0007669"/>
    <property type="project" value="UniProtKB-KW"/>
</dbReference>
<dbReference type="GO" id="GO:0004252">
    <property type="term" value="F:serine-type endopeptidase activity"/>
    <property type="evidence" value="ECO:0007669"/>
    <property type="project" value="UniProtKB-UniRule"/>
</dbReference>
<accession>L0E1N6</accession>
<dbReference type="SUPFAM" id="SSF52540">
    <property type="entry name" value="P-loop containing nucleoside triphosphate hydrolases"/>
    <property type="match status" value="1"/>
</dbReference>
<feature type="active site" evidence="2">
    <location>
        <position position="700"/>
    </location>
</feature>
<keyword evidence="3" id="KW-0175">Coiled coil</keyword>
<dbReference type="PROSITE" id="PS51786">
    <property type="entry name" value="LON_PROTEOLYTIC"/>
    <property type="match status" value="1"/>
</dbReference>
<dbReference type="GO" id="GO:0030163">
    <property type="term" value="P:protein catabolic process"/>
    <property type="evidence" value="ECO:0007669"/>
    <property type="project" value="InterPro"/>
</dbReference>
<keyword evidence="6" id="KW-1185">Reference proteome</keyword>
<dbReference type="AlphaFoldDB" id="L0E1N6"/>
<dbReference type="HOGENOM" id="CLU_014785_0_1_6"/>
<dbReference type="Pfam" id="PF13654">
    <property type="entry name" value="AAA_32"/>
    <property type="match status" value="1"/>
</dbReference>
<dbReference type="Gene3D" id="3.40.50.300">
    <property type="entry name" value="P-loop containing nucleotide triphosphate hydrolases"/>
    <property type="match status" value="2"/>
</dbReference>
<dbReference type="KEGG" id="tni:TVNIR_3578"/>
<proteinExistence type="inferred from homology"/>
<dbReference type="InterPro" id="IPR020568">
    <property type="entry name" value="Ribosomal_Su5_D2-typ_SF"/>
</dbReference>
<dbReference type="Gene3D" id="3.30.230.10">
    <property type="match status" value="1"/>
</dbReference>
<evidence type="ECO:0000256" key="2">
    <source>
        <dbReference type="PROSITE-ProRule" id="PRU01122"/>
    </source>
</evidence>
<feature type="coiled-coil region" evidence="3">
    <location>
        <begin position="205"/>
        <end position="239"/>
    </location>
</feature>
<keyword evidence="1 2" id="KW-0645">Protease</keyword>
<feature type="domain" description="Lon proteolytic" evidence="4">
    <location>
        <begin position="567"/>
        <end position="762"/>
    </location>
</feature>
<dbReference type="InterPro" id="IPR046843">
    <property type="entry name" value="LonB_AAA-LID"/>
</dbReference>